<dbReference type="PANTHER" id="PTHR46743">
    <property type="entry name" value="TEICHOIC ACIDS EXPORT ATP-BINDING PROTEIN TAGH"/>
    <property type="match status" value="1"/>
</dbReference>
<dbReference type="InterPro" id="IPR003439">
    <property type="entry name" value="ABC_transporter-like_ATP-bd"/>
</dbReference>
<organism evidence="2 3">
    <name type="scientific">Loktanella fryxellensis</name>
    <dbReference type="NCBI Taxonomy" id="245187"/>
    <lineage>
        <taxon>Bacteria</taxon>
        <taxon>Pseudomonadati</taxon>
        <taxon>Pseudomonadota</taxon>
        <taxon>Alphaproteobacteria</taxon>
        <taxon>Rhodobacterales</taxon>
        <taxon>Roseobacteraceae</taxon>
        <taxon>Loktanella</taxon>
    </lineage>
</organism>
<reference evidence="2 3" key="1">
    <citation type="submission" date="2016-10" db="EMBL/GenBank/DDBJ databases">
        <authorList>
            <person name="de Groot N.N."/>
        </authorList>
    </citation>
    <scope>NUCLEOTIDE SEQUENCE [LARGE SCALE GENOMIC DNA]</scope>
    <source>
        <strain evidence="2 3">DSM 16213</strain>
    </source>
</reference>
<dbReference type="GO" id="GO:0016887">
    <property type="term" value="F:ATP hydrolysis activity"/>
    <property type="evidence" value="ECO:0007669"/>
    <property type="project" value="InterPro"/>
</dbReference>
<gene>
    <name evidence="2" type="ORF">SAMN04488003_108150</name>
</gene>
<name>A0A1H8DJJ5_9RHOB</name>
<dbReference type="EMBL" id="FOCI01000008">
    <property type="protein sequence ID" value="SEN06698.1"/>
    <property type="molecule type" value="Genomic_DNA"/>
</dbReference>
<dbReference type="SUPFAM" id="SSF52540">
    <property type="entry name" value="P-loop containing nucleoside triphosphate hydrolases"/>
    <property type="match status" value="1"/>
</dbReference>
<evidence type="ECO:0000313" key="2">
    <source>
        <dbReference type="EMBL" id="SEN06698.1"/>
    </source>
</evidence>
<dbReference type="Proteomes" id="UP000199585">
    <property type="component" value="Unassembled WGS sequence"/>
</dbReference>
<feature type="domain" description="ABC transporter" evidence="1">
    <location>
        <begin position="52"/>
        <end position="100"/>
    </location>
</feature>
<accession>A0A1H8DJJ5</accession>
<proteinExistence type="predicted"/>
<dbReference type="PANTHER" id="PTHR46743:SF2">
    <property type="entry name" value="TEICHOIC ACIDS EXPORT ATP-BINDING PROTEIN TAGH"/>
    <property type="match status" value="1"/>
</dbReference>
<dbReference type="InterPro" id="IPR050683">
    <property type="entry name" value="Bact_Polysacc_Export_ATP-bd"/>
</dbReference>
<sequence>MVQRAWRARDSLAALLAAEPVARPKVSLPRPSALLDIRQISVVPPQSKAPTLRRVSFDLRPGEAVGVIGSSGSGKSTLARALTGVWPLASGKICWMAHRWISTTRNGWRI</sequence>
<evidence type="ECO:0000259" key="1">
    <source>
        <dbReference type="Pfam" id="PF00005"/>
    </source>
</evidence>
<protein>
    <submittedName>
        <fullName evidence="2">ABC transporter</fullName>
    </submittedName>
</protein>
<dbReference type="GO" id="GO:0005524">
    <property type="term" value="F:ATP binding"/>
    <property type="evidence" value="ECO:0007669"/>
    <property type="project" value="InterPro"/>
</dbReference>
<dbReference type="Gene3D" id="3.40.50.300">
    <property type="entry name" value="P-loop containing nucleotide triphosphate hydrolases"/>
    <property type="match status" value="1"/>
</dbReference>
<dbReference type="STRING" id="245187.SAMN04488003_108150"/>
<dbReference type="InterPro" id="IPR027417">
    <property type="entry name" value="P-loop_NTPase"/>
</dbReference>
<evidence type="ECO:0000313" key="3">
    <source>
        <dbReference type="Proteomes" id="UP000199585"/>
    </source>
</evidence>
<dbReference type="Pfam" id="PF00005">
    <property type="entry name" value="ABC_tran"/>
    <property type="match status" value="1"/>
</dbReference>
<keyword evidence="3" id="KW-1185">Reference proteome</keyword>
<dbReference type="AlphaFoldDB" id="A0A1H8DJJ5"/>